<dbReference type="Pfam" id="PF17918">
    <property type="entry name" value="TetR_C_15"/>
    <property type="match status" value="1"/>
</dbReference>
<dbReference type="InterPro" id="IPR023772">
    <property type="entry name" value="DNA-bd_HTH_TetR-type_CS"/>
</dbReference>
<dbReference type="EMBL" id="JACHFM010000006">
    <property type="protein sequence ID" value="MBB5224316.1"/>
    <property type="molecule type" value="Genomic_DNA"/>
</dbReference>
<evidence type="ECO:0000313" key="6">
    <source>
        <dbReference type="EMBL" id="MBB5224316.1"/>
    </source>
</evidence>
<dbReference type="PROSITE" id="PS01081">
    <property type="entry name" value="HTH_TETR_1"/>
    <property type="match status" value="1"/>
</dbReference>
<dbReference type="SUPFAM" id="SSF46689">
    <property type="entry name" value="Homeodomain-like"/>
    <property type="match status" value="1"/>
</dbReference>
<dbReference type="Proteomes" id="UP000549457">
    <property type="component" value="Unassembled WGS sequence"/>
</dbReference>
<keyword evidence="2 4" id="KW-0238">DNA-binding</keyword>
<feature type="DNA-binding region" description="H-T-H motif" evidence="4">
    <location>
        <begin position="44"/>
        <end position="63"/>
    </location>
</feature>
<evidence type="ECO:0000313" key="7">
    <source>
        <dbReference type="Proteomes" id="UP000549457"/>
    </source>
</evidence>
<dbReference type="PROSITE" id="PS50977">
    <property type="entry name" value="HTH_TETR_2"/>
    <property type="match status" value="1"/>
</dbReference>
<dbReference type="GO" id="GO:0003700">
    <property type="term" value="F:DNA-binding transcription factor activity"/>
    <property type="evidence" value="ECO:0007669"/>
    <property type="project" value="TreeGrafter"/>
</dbReference>
<dbReference type="PRINTS" id="PR00455">
    <property type="entry name" value="HTHTETR"/>
</dbReference>
<comment type="caution">
    <text evidence="6">The sequence shown here is derived from an EMBL/GenBank/DDBJ whole genome shotgun (WGS) entry which is preliminary data.</text>
</comment>
<dbReference type="InterPro" id="IPR050109">
    <property type="entry name" value="HTH-type_TetR-like_transc_reg"/>
</dbReference>
<dbReference type="PANTHER" id="PTHR30055">
    <property type="entry name" value="HTH-TYPE TRANSCRIPTIONAL REGULATOR RUTR"/>
    <property type="match status" value="1"/>
</dbReference>
<evidence type="ECO:0000259" key="5">
    <source>
        <dbReference type="PROSITE" id="PS50977"/>
    </source>
</evidence>
<dbReference type="Pfam" id="PF00440">
    <property type="entry name" value="TetR_N"/>
    <property type="match status" value="1"/>
</dbReference>
<evidence type="ECO:0000256" key="2">
    <source>
        <dbReference type="ARBA" id="ARBA00023125"/>
    </source>
</evidence>
<accession>A0A840SWY4</accession>
<feature type="domain" description="HTH tetR-type" evidence="5">
    <location>
        <begin position="21"/>
        <end position="81"/>
    </location>
</feature>
<name>A0A840SWY4_9RHOB</name>
<dbReference type="PANTHER" id="PTHR30055:SF234">
    <property type="entry name" value="HTH-TYPE TRANSCRIPTIONAL REGULATOR BETI"/>
    <property type="match status" value="1"/>
</dbReference>
<sequence>MPGTAQVNVNPRKIPRQARAQATVEAIIVATAQLLTEQGFVNLTTARVAERAGVSIGSLYQYFPNKQGLAAAVVDHYSDEVLARFTAMVRARPGKTLVDTVDAMIGFALVSHPHEPEMHRALNDLAPRIGREEKTRAISRGMAKVIETELERHRQEISPDLDLADAAAMIETVLETVAHRAIQRHPVRVGADGLIGQCRRLIIGYLRSPSPS</sequence>
<evidence type="ECO:0000256" key="1">
    <source>
        <dbReference type="ARBA" id="ARBA00023015"/>
    </source>
</evidence>
<dbReference type="AlphaFoldDB" id="A0A840SWY4"/>
<keyword evidence="1" id="KW-0805">Transcription regulation</keyword>
<reference evidence="6 7" key="1">
    <citation type="submission" date="2020-08" db="EMBL/GenBank/DDBJ databases">
        <title>Genomic Encyclopedia of Type Strains, Phase IV (KMG-IV): sequencing the most valuable type-strain genomes for metagenomic binning, comparative biology and taxonomic classification.</title>
        <authorList>
            <person name="Goeker M."/>
        </authorList>
    </citation>
    <scope>NUCLEOTIDE SEQUENCE [LARGE SCALE GENOMIC DNA]</scope>
    <source>
        <strain evidence="6 7">DSM 101730</strain>
    </source>
</reference>
<dbReference type="Gene3D" id="1.10.357.10">
    <property type="entry name" value="Tetracycline Repressor, domain 2"/>
    <property type="match status" value="1"/>
</dbReference>
<gene>
    <name evidence="6" type="ORF">HNP73_004285</name>
</gene>
<organism evidence="6 7">
    <name type="scientific">Amaricoccus macauensis</name>
    <dbReference type="NCBI Taxonomy" id="57001"/>
    <lineage>
        <taxon>Bacteria</taxon>
        <taxon>Pseudomonadati</taxon>
        <taxon>Pseudomonadota</taxon>
        <taxon>Alphaproteobacteria</taxon>
        <taxon>Rhodobacterales</taxon>
        <taxon>Paracoccaceae</taxon>
        <taxon>Amaricoccus</taxon>
    </lineage>
</organism>
<dbReference type="InterPro" id="IPR041669">
    <property type="entry name" value="TetR_C_15"/>
</dbReference>
<dbReference type="InterPro" id="IPR009057">
    <property type="entry name" value="Homeodomain-like_sf"/>
</dbReference>
<evidence type="ECO:0000256" key="4">
    <source>
        <dbReference type="PROSITE-ProRule" id="PRU00335"/>
    </source>
</evidence>
<dbReference type="InterPro" id="IPR001647">
    <property type="entry name" value="HTH_TetR"/>
</dbReference>
<evidence type="ECO:0000256" key="3">
    <source>
        <dbReference type="ARBA" id="ARBA00023163"/>
    </source>
</evidence>
<proteinExistence type="predicted"/>
<keyword evidence="3" id="KW-0804">Transcription</keyword>
<dbReference type="RefSeq" id="WP_036703309.1">
    <property type="nucleotide sequence ID" value="NZ_JACHFM010000006.1"/>
</dbReference>
<keyword evidence="7" id="KW-1185">Reference proteome</keyword>
<protein>
    <submittedName>
        <fullName evidence="6">AcrR family transcriptional regulator</fullName>
    </submittedName>
</protein>
<dbReference type="GO" id="GO:0000976">
    <property type="term" value="F:transcription cis-regulatory region binding"/>
    <property type="evidence" value="ECO:0007669"/>
    <property type="project" value="TreeGrafter"/>
</dbReference>